<evidence type="ECO:0000313" key="2">
    <source>
        <dbReference type="EMBL" id="GEM75567.1"/>
    </source>
</evidence>
<evidence type="ECO:0000313" key="3">
    <source>
        <dbReference type="Proteomes" id="UP000321922"/>
    </source>
</evidence>
<name>A0A511QEF3_9VIBR</name>
<protein>
    <submittedName>
        <fullName evidence="2">Histidine kinase</fullName>
    </submittedName>
</protein>
<proteinExistence type="predicted"/>
<evidence type="ECO:0000259" key="1">
    <source>
        <dbReference type="PROSITE" id="PS51833"/>
    </source>
</evidence>
<dbReference type="PANTHER" id="PTHR33525:SF3">
    <property type="entry name" value="RIBONUCLEASE Y"/>
    <property type="match status" value="1"/>
</dbReference>
<dbReference type="Proteomes" id="UP000321922">
    <property type="component" value="Unassembled WGS sequence"/>
</dbReference>
<gene>
    <name evidence="2" type="ORF">VSA01S_16790</name>
</gene>
<accession>A0A511QEF3</accession>
<dbReference type="InterPro" id="IPR052340">
    <property type="entry name" value="RNase_Y/CdgJ"/>
</dbReference>
<dbReference type="RefSeq" id="WP_039982546.1">
    <property type="nucleotide sequence ID" value="NZ_BAOJ01000113.1"/>
</dbReference>
<dbReference type="GO" id="GO:0016301">
    <property type="term" value="F:kinase activity"/>
    <property type="evidence" value="ECO:0007669"/>
    <property type="project" value="UniProtKB-KW"/>
</dbReference>
<dbReference type="Gene3D" id="1.10.3210.10">
    <property type="entry name" value="Hypothetical protein af1432"/>
    <property type="match status" value="1"/>
</dbReference>
<feature type="domain" description="HDOD" evidence="1">
    <location>
        <begin position="39"/>
        <end position="239"/>
    </location>
</feature>
<dbReference type="EMBL" id="BJXJ01000013">
    <property type="protein sequence ID" value="GEM75567.1"/>
    <property type="molecule type" value="Genomic_DNA"/>
</dbReference>
<dbReference type="InterPro" id="IPR013976">
    <property type="entry name" value="HDOD"/>
</dbReference>
<keyword evidence="3" id="KW-1185">Reference proteome</keyword>
<dbReference type="SUPFAM" id="SSF109604">
    <property type="entry name" value="HD-domain/PDEase-like"/>
    <property type="match status" value="1"/>
</dbReference>
<dbReference type="OrthoDB" id="598113at2"/>
<dbReference type="Pfam" id="PF08668">
    <property type="entry name" value="HDOD"/>
    <property type="match status" value="1"/>
</dbReference>
<keyword evidence="2" id="KW-0418">Kinase</keyword>
<dbReference type="PROSITE" id="PS51833">
    <property type="entry name" value="HDOD"/>
    <property type="match status" value="1"/>
</dbReference>
<dbReference type="PANTHER" id="PTHR33525">
    <property type="match status" value="1"/>
</dbReference>
<reference evidence="2 3" key="1">
    <citation type="submission" date="2019-07" db="EMBL/GenBank/DDBJ databases">
        <title>Whole genome shotgun sequence of Vibrio sagamiensis NBRC 104589.</title>
        <authorList>
            <person name="Hosoyama A."/>
            <person name="Uohara A."/>
            <person name="Ohji S."/>
            <person name="Ichikawa N."/>
        </authorList>
    </citation>
    <scope>NUCLEOTIDE SEQUENCE [LARGE SCALE GENOMIC DNA]</scope>
    <source>
        <strain evidence="2 3">NBRC 104589</strain>
    </source>
</reference>
<dbReference type="AlphaFoldDB" id="A0A511QEF3"/>
<comment type="caution">
    <text evidence="2">The sequence shown here is derived from an EMBL/GenBank/DDBJ whole genome shotgun (WGS) entry which is preliminary data.</text>
</comment>
<organism evidence="2 3">
    <name type="scientific">Vibrio sagamiensis NBRC 104589</name>
    <dbReference type="NCBI Taxonomy" id="1219064"/>
    <lineage>
        <taxon>Bacteria</taxon>
        <taxon>Pseudomonadati</taxon>
        <taxon>Pseudomonadota</taxon>
        <taxon>Gammaproteobacteria</taxon>
        <taxon>Vibrionales</taxon>
        <taxon>Vibrionaceae</taxon>
        <taxon>Vibrio</taxon>
    </lineage>
</organism>
<sequence length="307" mass="34532">MEHLSFFWLTHNKENLINALESEFAKLVKQSISLGKIALPPIPDAVLKIQQLCSEESTTVLDVANTLLEDPGLAANVIRVANSVIFNRRNITCNDLIIAVSRLGIFRVRDIVTAQAIEQLKHSVALSKECNDILTKSATMSRELGAAMVLVTQQFRKHEDNLYGHLEQDKALLTGLLADIGLFCLINEYHQYLSEGNYLDPNLALQVFQIRCPSISQHILKKWGFDIDFCEVSSNTKIYKTNRPEVSYLDVARIASHLLMFRNQDDRINDHEVEFDLTGAEIIFSLSNLSDIDFQSGIQEVLTVSGL</sequence>
<keyword evidence="2" id="KW-0808">Transferase</keyword>